<proteinExistence type="predicted"/>
<keyword evidence="5" id="KW-1185">Reference proteome</keyword>
<dbReference type="EMBL" id="CP069362">
    <property type="protein sequence ID" value="WGS65105.1"/>
    <property type="molecule type" value="Genomic_DNA"/>
</dbReference>
<reference evidence="4 5" key="1">
    <citation type="submission" date="2021-02" db="EMBL/GenBank/DDBJ databases">
        <title>Characterization of Marinitoga sp. nov. str. BP5-C20A.</title>
        <authorList>
            <person name="Erauso G."/>
            <person name="Postec A."/>
        </authorList>
    </citation>
    <scope>NUCLEOTIDE SEQUENCE [LARGE SCALE GENOMIC DNA]</scope>
    <source>
        <strain evidence="4 5">BP5-C20A</strain>
    </source>
</reference>
<dbReference type="PROSITE" id="PS00913">
    <property type="entry name" value="ADH_IRON_1"/>
    <property type="match status" value="1"/>
</dbReference>
<sequence length="390" mass="42894">MKNFVFHNPTKLIFGENTIKEIGKEIKNHGIKKILLHYGGGSIKKNGVYDVVINSLKENNIEWIEVSGVKPNPRLSKVYEGIKIAKENNVEGILAVGGGSVIDSSKAIAGGFYYDGDIWDAYSGKYNIEKALPLFTVLTLSATGSEMNGNSVITKEETKQKWATHSKALYPKVSIIDPTAQYTLPTKQTINGAVDAISHVMEYYFDGTPGTEIQSQIAEGIIRTVIKSTEILLNNPKDYDARSNLAWSATLALNGLLMAGSSGGDWSSHGLEHSVSALFDIAHGEGLAIIFPAWLEYVKNEDIDKFDRFAKEIFNIDTGNPSTDAKLGIEALKEWYKKIGQPISLKEIGATENDIDKLVENAVQRAPMGKLKKLGEKEIRDIYLIALNNK</sequence>
<dbReference type="PANTHER" id="PTHR43633:SF1">
    <property type="entry name" value="ALCOHOL DEHYDROGENASE YQHD"/>
    <property type="match status" value="1"/>
</dbReference>
<organism evidence="4 5">
    <name type="scientific">Marinitoga aeolica</name>
    <dbReference type="NCBI Taxonomy" id="2809031"/>
    <lineage>
        <taxon>Bacteria</taxon>
        <taxon>Thermotogati</taxon>
        <taxon>Thermotogota</taxon>
        <taxon>Thermotogae</taxon>
        <taxon>Petrotogales</taxon>
        <taxon>Petrotogaceae</taxon>
        <taxon>Marinitoga</taxon>
    </lineage>
</organism>
<dbReference type="InterPro" id="IPR001670">
    <property type="entry name" value="ADH_Fe/GldA"/>
</dbReference>
<evidence type="ECO:0000259" key="2">
    <source>
        <dbReference type="Pfam" id="PF00465"/>
    </source>
</evidence>
<dbReference type="CDD" id="cd08187">
    <property type="entry name" value="BDH"/>
    <property type="match status" value="1"/>
</dbReference>
<dbReference type="InterPro" id="IPR056798">
    <property type="entry name" value="ADH_Fe_C"/>
</dbReference>
<dbReference type="PROSITE" id="PS00060">
    <property type="entry name" value="ADH_IRON_2"/>
    <property type="match status" value="1"/>
</dbReference>
<dbReference type="RefSeq" id="WP_280999272.1">
    <property type="nucleotide sequence ID" value="NZ_CP069362.1"/>
</dbReference>
<gene>
    <name evidence="4" type="ORF">JRV97_00695</name>
</gene>
<dbReference type="Gene3D" id="1.20.1090.10">
    <property type="entry name" value="Dehydroquinate synthase-like - alpha domain"/>
    <property type="match status" value="1"/>
</dbReference>
<evidence type="ECO:0000259" key="3">
    <source>
        <dbReference type="Pfam" id="PF25137"/>
    </source>
</evidence>
<name>A0ABY8PR51_9BACT</name>
<feature type="domain" description="Fe-containing alcohol dehydrogenase-like C-terminal" evidence="3">
    <location>
        <begin position="189"/>
        <end position="384"/>
    </location>
</feature>
<dbReference type="Gene3D" id="3.40.50.1970">
    <property type="match status" value="1"/>
</dbReference>
<feature type="domain" description="Alcohol dehydrogenase iron-type/glycerol dehydrogenase GldA" evidence="2">
    <location>
        <begin position="9"/>
        <end position="178"/>
    </location>
</feature>
<dbReference type="InterPro" id="IPR018211">
    <property type="entry name" value="ADH_Fe_CS"/>
</dbReference>
<dbReference type="Proteomes" id="UP001232493">
    <property type="component" value="Chromosome"/>
</dbReference>
<accession>A0ABY8PR51</accession>
<dbReference type="Pfam" id="PF25137">
    <property type="entry name" value="ADH_Fe_C"/>
    <property type="match status" value="1"/>
</dbReference>
<protein>
    <submittedName>
        <fullName evidence="4">Iron-containing alcohol dehydrogenase</fullName>
    </submittedName>
</protein>
<dbReference type="InterPro" id="IPR044731">
    <property type="entry name" value="BDH-like"/>
</dbReference>
<evidence type="ECO:0000256" key="1">
    <source>
        <dbReference type="ARBA" id="ARBA00023002"/>
    </source>
</evidence>
<evidence type="ECO:0000313" key="4">
    <source>
        <dbReference type="EMBL" id="WGS65105.1"/>
    </source>
</evidence>
<dbReference type="SUPFAM" id="SSF56796">
    <property type="entry name" value="Dehydroquinate synthase-like"/>
    <property type="match status" value="1"/>
</dbReference>
<dbReference type="Pfam" id="PF00465">
    <property type="entry name" value="Fe-ADH"/>
    <property type="match status" value="1"/>
</dbReference>
<keyword evidence="1" id="KW-0560">Oxidoreductase</keyword>
<evidence type="ECO:0000313" key="5">
    <source>
        <dbReference type="Proteomes" id="UP001232493"/>
    </source>
</evidence>
<dbReference type="PANTHER" id="PTHR43633">
    <property type="entry name" value="ALCOHOL DEHYDROGENASE YQHD"/>
    <property type="match status" value="1"/>
</dbReference>